<dbReference type="Proteomes" id="UP000600101">
    <property type="component" value="Unassembled WGS sequence"/>
</dbReference>
<keyword evidence="1" id="KW-0812">Transmembrane</keyword>
<keyword evidence="1" id="KW-1133">Transmembrane helix</keyword>
<accession>A0A9X0UFZ0</accession>
<feature type="transmembrane region" description="Helical" evidence="1">
    <location>
        <begin position="21"/>
        <end position="43"/>
    </location>
</feature>
<comment type="caution">
    <text evidence="2">The sequence shown here is derived from an EMBL/GenBank/DDBJ whole genome shotgun (WGS) entry which is preliminary data.</text>
</comment>
<gene>
    <name evidence="2" type="ORF">H7965_24100</name>
</gene>
<keyword evidence="3" id="KW-1185">Reference proteome</keyword>
<evidence type="ECO:0000256" key="1">
    <source>
        <dbReference type="SAM" id="Phobius"/>
    </source>
</evidence>
<evidence type="ECO:0000313" key="2">
    <source>
        <dbReference type="EMBL" id="MBC4018373.1"/>
    </source>
</evidence>
<keyword evidence="1" id="KW-0472">Membrane</keyword>
<dbReference type="AlphaFoldDB" id="A0A9X0UFZ0"/>
<dbReference type="RefSeq" id="WP_186773126.1">
    <property type="nucleotide sequence ID" value="NZ_JACOMF010000052.1"/>
</dbReference>
<name>A0A9X0UFZ0_9PROT</name>
<proteinExistence type="predicted"/>
<sequence>MEMLAGIGSWWQRWNERTWPASMAVAAMLTGAGIMGLGMYAAAPSPPDPTSVTICDDAVQRALTADTLLEFERARFVAEGMNCRLSRRIRELHPAARALRSE</sequence>
<reference evidence="2" key="1">
    <citation type="submission" date="2020-08" db="EMBL/GenBank/DDBJ databases">
        <authorList>
            <person name="Hu Y."/>
            <person name="Nguyen S.V."/>
            <person name="Li F."/>
            <person name="Fanning S."/>
        </authorList>
    </citation>
    <scope>NUCLEOTIDE SEQUENCE</scope>
    <source>
        <strain evidence="2">SYSU D8009</strain>
    </source>
</reference>
<dbReference type="EMBL" id="JACOMF010000052">
    <property type="protein sequence ID" value="MBC4018373.1"/>
    <property type="molecule type" value="Genomic_DNA"/>
</dbReference>
<protein>
    <submittedName>
        <fullName evidence="2">Uncharacterized protein</fullName>
    </submittedName>
</protein>
<organism evidence="2 3">
    <name type="scientific">Siccirubricoccus deserti</name>
    <dbReference type="NCBI Taxonomy" id="2013562"/>
    <lineage>
        <taxon>Bacteria</taxon>
        <taxon>Pseudomonadati</taxon>
        <taxon>Pseudomonadota</taxon>
        <taxon>Alphaproteobacteria</taxon>
        <taxon>Acetobacterales</taxon>
        <taxon>Roseomonadaceae</taxon>
        <taxon>Siccirubricoccus</taxon>
    </lineage>
</organism>
<evidence type="ECO:0000313" key="3">
    <source>
        <dbReference type="Proteomes" id="UP000600101"/>
    </source>
</evidence>